<evidence type="ECO:0000313" key="2">
    <source>
        <dbReference type="EMBL" id="KIW36125.1"/>
    </source>
</evidence>
<protein>
    <recommendedName>
        <fullName evidence="1">DUF4185 domain-containing protein</fullName>
    </recommendedName>
</protein>
<dbReference type="AlphaFoldDB" id="A0A0D2D1P2"/>
<dbReference type="EMBL" id="KN847373">
    <property type="protein sequence ID" value="KIW36125.1"/>
    <property type="molecule type" value="Genomic_DNA"/>
</dbReference>
<evidence type="ECO:0000313" key="3">
    <source>
        <dbReference type="Proteomes" id="UP000053342"/>
    </source>
</evidence>
<keyword evidence="3" id="KW-1185">Reference proteome</keyword>
<gene>
    <name evidence="2" type="ORF">PV06_11575</name>
</gene>
<dbReference type="InterPro" id="IPR025442">
    <property type="entry name" value="DUF4185"/>
</dbReference>
<feature type="domain" description="DUF4185" evidence="1">
    <location>
        <begin position="281"/>
        <end position="477"/>
    </location>
</feature>
<dbReference type="Proteomes" id="UP000053342">
    <property type="component" value="Unassembled WGS sequence"/>
</dbReference>
<proteinExistence type="predicted"/>
<reference evidence="2 3" key="1">
    <citation type="submission" date="2015-01" db="EMBL/GenBank/DDBJ databases">
        <title>The Genome Sequence of Exophiala oligosperma CBS72588.</title>
        <authorList>
            <consortium name="The Broad Institute Genomics Platform"/>
            <person name="Cuomo C."/>
            <person name="de Hoog S."/>
            <person name="Gorbushina A."/>
            <person name="Stielow B."/>
            <person name="Teixiera M."/>
            <person name="Abouelleil A."/>
            <person name="Chapman S.B."/>
            <person name="Priest M."/>
            <person name="Young S.K."/>
            <person name="Wortman J."/>
            <person name="Nusbaum C."/>
            <person name="Birren B."/>
        </authorList>
    </citation>
    <scope>NUCLEOTIDE SEQUENCE [LARGE SCALE GENOMIC DNA]</scope>
    <source>
        <strain evidence="2 3">CBS 72588</strain>
    </source>
</reference>
<accession>A0A0D2D1P2</accession>
<name>A0A0D2D1P2_9EURO</name>
<dbReference type="GeneID" id="27363649"/>
<dbReference type="HOGENOM" id="CLU_565028_0_0_1"/>
<organism evidence="2 3">
    <name type="scientific">Exophiala oligosperma</name>
    <dbReference type="NCBI Taxonomy" id="215243"/>
    <lineage>
        <taxon>Eukaryota</taxon>
        <taxon>Fungi</taxon>
        <taxon>Dikarya</taxon>
        <taxon>Ascomycota</taxon>
        <taxon>Pezizomycotina</taxon>
        <taxon>Eurotiomycetes</taxon>
        <taxon>Chaetothyriomycetidae</taxon>
        <taxon>Chaetothyriales</taxon>
        <taxon>Herpotrichiellaceae</taxon>
        <taxon>Exophiala</taxon>
    </lineage>
</organism>
<dbReference type="OrthoDB" id="4469853at2759"/>
<dbReference type="Pfam" id="PF13810">
    <property type="entry name" value="DUF4185"/>
    <property type="match status" value="1"/>
</dbReference>
<sequence length="483" mass="53538">MVGEHGSLETVLFANEQLHHLFRDDSKWNLGQTLPSPATGPASMIQSDFGSGNHKNFEVVALEARSSDQHEREWRWWHHSVRLWGGSHKNFEVVVLEGNNLVHYWHDNSDVGNHWQRGQTISPFATGPGCIIQSNFHSRKHGNFEVVVPEGRNLAHWWHDNADVSLPWERGQIISTDASGPGCIIQSKFVISVASTGPGCPIQSSYGPGGPGNFEVLSQELTRSVVHYWHHNTDASLPWWRPSILPNFAEFGIDSPDIHQTVKIAQLTGEIDRQTRMSTMSQTQSRFGIVGCDLGQSFEHQERVCFLFGGTTTDHNIRRDSSADLDSIGFTSDIDASKCIRVDFNRSYPRVNGIDQRGFCIPPAGISMGPMQMYVFFTTDHRGDGSFGDTMGRSVLARSSDGGLTFGSPLYDLSLDKFINMSLQLVNHDSYPGLPGPQGKGILMWGSGSYRRSNVYLAYVPADQIEDRSAFSFFAGGGPAQPL</sequence>
<dbReference type="RefSeq" id="XP_016256341.1">
    <property type="nucleotide sequence ID" value="XM_016413281.1"/>
</dbReference>
<dbReference type="VEuPathDB" id="FungiDB:PV06_11575"/>
<evidence type="ECO:0000259" key="1">
    <source>
        <dbReference type="Pfam" id="PF13810"/>
    </source>
</evidence>